<dbReference type="SMART" id="SM00388">
    <property type="entry name" value="HisKA"/>
    <property type="match status" value="1"/>
</dbReference>
<proteinExistence type="predicted"/>
<evidence type="ECO:0000259" key="6">
    <source>
        <dbReference type="PROSITE" id="PS50109"/>
    </source>
</evidence>
<evidence type="ECO:0000256" key="4">
    <source>
        <dbReference type="SAM" id="Phobius"/>
    </source>
</evidence>
<dbReference type="SUPFAM" id="SSF55874">
    <property type="entry name" value="ATPase domain of HSP90 chaperone/DNA topoisomerase II/histidine kinase"/>
    <property type="match status" value="1"/>
</dbReference>
<keyword evidence="7" id="KW-0808">Transferase</keyword>
<reference evidence="8" key="1">
    <citation type="submission" date="2019-09" db="EMBL/GenBank/DDBJ databases">
        <authorList>
            <person name="Jung D.-H."/>
        </authorList>
    </citation>
    <scope>NUCLEOTIDE SEQUENCE [LARGE SCALE GENOMIC DNA]</scope>
    <source>
        <strain evidence="8">JA-25</strain>
    </source>
</reference>
<dbReference type="PRINTS" id="PR00344">
    <property type="entry name" value="BCTRLSENSOR"/>
</dbReference>
<dbReference type="Gene3D" id="1.10.287.130">
    <property type="match status" value="1"/>
</dbReference>
<comment type="catalytic activity">
    <reaction evidence="1">
        <text>ATP + protein L-histidine = ADP + protein N-phospho-L-histidine.</text>
        <dbReference type="EC" id="2.7.13.3"/>
    </reaction>
</comment>
<keyword evidence="3" id="KW-0597">Phosphoprotein</keyword>
<name>A0ABX0QPP7_9BACT</name>
<evidence type="ECO:0000256" key="1">
    <source>
        <dbReference type="ARBA" id="ARBA00000085"/>
    </source>
</evidence>
<evidence type="ECO:0000256" key="5">
    <source>
        <dbReference type="SAM" id="SignalP"/>
    </source>
</evidence>
<dbReference type="InterPro" id="IPR005467">
    <property type="entry name" value="His_kinase_dom"/>
</dbReference>
<dbReference type="CDD" id="cd00082">
    <property type="entry name" value="HisKA"/>
    <property type="match status" value="1"/>
</dbReference>
<dbReference type="GO" id="GO:0016301">
    <property type="term" value="F:kinase activity"/>
    <property type="evidence" value="ECO:0007669"/>
    <property type="project" value="UniProtKB-KW"/>
</dbReference>
<keyword evidence="5" id="KW-0732">Signal</keyword>
<dbReference type="InterPro" id="IPR003661">
    <property type="entry name" value="HisK_dim/P_dom"/>
</dbReference>
<dbReference type="SUPFAM" id="SSF47384">
    <property type="entry name" value="Homodimeric domain of signal transducing histidine kinase"/>
    <property type="match status" value="1"/>
</dbReference>
<reference evidence="8" key="2">
    <citation type="submission" date="2023-07" db="EMBL/GenBank/DDBJ databases">
        <authorList>
            <person name="Jung D.-H."/>
        </authorList>
    </citation>
    <scope>NUCLEOTIDE SEQUENCE [LARGE SCALE GENOMIC DNA]</scope>
    <source>
        <strain evidence="8">JA-25</strain>
    </source>
</reference>
<dbReference type="EMBL" id="WAEL01000009">
    <property type="protein sequence ID" value="NID12937.1"/>
    <property type="molecule type" value="Genomic_DNA"/>
</dbReference>
<evidence type="ECO:0000256" key="2">
    <source>
        <dbReference type="ARBA" id="ARBA00012438"/>
    </source>
</evidence>
<dbReference type="Pfam" id="PF02518">
    <property type="entry name" value="HATPase_c"/>
    <property type="match status" value="1"/>
</dbReference>
<keyword evidence="4" id="KW-0812">Transmembrane</keyword>
<dbReference type="PROSITE" id="PS50109">
    <property type="entry name" value="HIS_KIN"/>
    <property type="match status" value="1"/>
</dbReference>
<dbReference type="EC" id="2.7.13.3" evidence="2"/>
<protein>
    <recommendedName>
        <fullName evidence="2">histidine kinase</fullName>
        <ecNumber evidence="2">2.7.13.3</ecNumber>
    </recommendedName>
</protein>
<dbReference type="InterPro" id="IPR003594">
    <property type="entry name" value="HATPase_dom"/>
</dbReference>
<evidence type="ECO:0000256" key="3">
    <source>
        <dbReference type="ARBA" id="ARBA00022553"/>
    </source>
</evidence>
<feature type="transmembrane region" description="Helical" evidence="4">
    <location>
        <begin position="324"/>
        <end position="342"/>
    </location>
</feature>
<dbReference type="Pfam" id="PF00512">
    <property type="entry name" value="HisKA"/>
    <property type="match status" value="1"/>
</dbReference>
<dbReference type="InterPro" id="IPR036097">
    <property type="entry name" value="HisK_dim/P_sf"/>
</dbReference>
<keyword evidence="7" id="KW-0418">Kinase</keyword>
<accession>A0ABX0QPP7</accession>
<keyword evidence="8" id="KW-1185">Reference proteome</keyword>
<evidence type="ECO:0000313" key="8">
    <source>
        <dbReference type="Proteomes" id="UP000606008"/>
    </source>
</evidence>
<dbReference type="RefSeq" id="WP_166693623.1">
    <property type="nucleotide sequence ID" value="NZ_WAEL01000009.1"/>
</dbReference>
<gene>
    <name evidence="7" type="ORF">F7231_22385</name>
</gene>
<comment type="caution">
    <text evidence="7">The sequence shown here is derived from an EMBL/GenBank/DDBJ whole genome shotgun (WGS) entry which is preliminary data.</text>
</comment>
<dbReference type="InterPro" id="IPR036890">
    <property type="entry name" value="HATPase_C_sf"/>
</dbReference>
<evidence type="ECO:0000313" key="7">
    <source>
        <dbReference type="EMBL" id="NID12937.1"/>
    </source>
</evidence>
<feature type="domain" description="Histidine kinase" evidence="6">
    <location>
        <begin position="392"/>
        <end position="633"/>
    </location>
</feature>
<dbReference type="InterPro" id="IPR004358">
    <property type="entry name" value="Sig_transdc_His_kin-like_C"/>
</dbReference>
<organism evidence="7 8">
    <name type="scientific">Fibrivirga algicola</name>
    <dbReference type="NCBI Taxonomy" id="2950420"/>
    <lineage>
        <taxon>Bacteria</taxon>
        <taxon>Pseudomonadati</taxon>
        <taxon>Bacteroidota</taxon>
        <taxon>Cytophagia</taxon>
        <taxon>Cytophagales</taxon>
        <taxon>Spirosomataceae</taxon>
        <taxon>Fibrivirga</taxon>
    </lineage>
</organism>
<dbReference type="PANTHER" id="PTHR43065:SF42">
    <property type="entry name" value="TWO-COMPONENT SENSOR PPRA"/>
    <property type="match status" value="1"/>
</dbReference>
<dbReference type="Proteomes" id="UP000606008">
    <property type="component" value="Unassembled WGS sequence"/>
</dbReference>
<dbReference type="Gene3D" id="3.30.565.10">
    <property type="entry name" value="Histidine kinase-like ATPase, C-terminal domain"/>
    <property type="match status" value="1"/>
</dbReference>
<feature type="chain" id="PRO_5047189846" description="histidine kinase" evidence="5">
    <location>
        <begin position="24"/>
        <end position="633"/>
    </location>
</feature>
<keyword evidence="4" id="KW-1133">Transmembrane helix</keyword>
<sequence>MKLLSGSGLCLFFLLTASLIGWAQSVPDDSVGAGRSQAARKETYRLRAALSRPVGSVVVADSLLTLSRQIAYPSGQVIALCQLAGLQLEQQPQQAAANLQEANRLVAQLTDYREAGWVLGQVVRIQTNAVRTSPTQAAAFAPVMEALGKAIGRTVVVRSRPQQVLNAPFVFEPNTVFDKRVFDRRTAPERPTDPMPPSVSLNGDPARSRYVRVKTDFVDRLLDTLILFEKSSPQVVKQLTARKKLRDSNEALSTAFAKEGDYAQAYRYYLQYTAYKDSLTAEATSRRLASLTYKQSLLKKESQIQLLTKDRQLREQESNRQRQYVLLLIGCIALLIGFAFVLSRNNRAKHLANQQLSEQKEALQATLAQLKLTQTQLIQAEKMASLGELTAGIAHEIQNPLNFVNNFSEVSTELVNELIETRQQPQRDVELEEELLSDMQQNLRKITEHGNRASSIIKGMLEHARTTGVQKERTDLNALTEEYTKLAYHSIRAKDKSVNAKLTIESAPDLGDVSVVPQEVGRVILNIVNNAFYAVQKRQQQREAGYTPEVLVRTERKSDQICITIRDNGIGIPPAIKQKIFQPFFTTKPAGQGTGLGLSLSYDIITKGHGGTLTVDSEEGQFTEFVLTLPASV</sequence>
<keyword evidence="4" id="KW-0472">Membrane</keyword>
<dbReference type="PANTHER" id="PTHR43065">
    <property type="entry name" value="SENSOR HISTIDINE KINASE"/>
    <property type="match status" value="1"/>
</dbReference>
<feature type="signal peptide" evidence="5">
    <location>
        <begin position="1"/>
        <end position="23"/>
    </location>
</feature>
<dbReference type="SMART" id="SM00387">
    <property type="entry name" value="HATPase_c"/>
    <property type="match status" value="1"/>
</dbReference>